<dbReference type="EMBL" id="VSSQ01051875">
    <property type="protein sequence ID" value="MPN05992.1"/>
    <property type="molecule type" value="Genomic_DNA"/>
</dbReference>
<proteinExistence type="predicted"/>
<organism evidence="1">
    <name type="scientific">bioreactor metagenome</name>
    <dbReference type="NCBI Taxonomy" id="1076179"/>
    <lineage>
        <taxon>unclassified sequences</taxon>
        <taxon>metagenomes</taxon>
        <taxon>ecological metagenomes</taxon>
    </lineage>
</organism>
<sequence length="147" mass="15373">MQLRYLPTGELVVVCDGFAGIYNAETGQQTARYDYGGRTLLAADGYGKNTLLVFGTAGSSTAGSCVLLGETLQQLAVVSPGVDVQDVALGAEYFYALGKKAAVGYTLAGEEVDRQVLPAEGMKIVPGKAAFAITAKEILQFTPLNSK</sequence>
<reference evidence="1" key="1">
    <citation type="submission" date="2019-08" db="EMBL/GenBank/DDBJ databases">
        <authorList>
            <person name="Kucharzyk K."/>
            <person name="Murdoch R.W."/>
            <person name="Higgins S."/>
            <person name="Loffler F."/>
        </authorList>
    </citation>
    <scope>NUCLEOTIDE SEQUENCE</scope>
</reference>
<evidence type="ECO:0000313" key="1">
    <source>
        <dbReference type="EMBL" id="MPN05992.1"/>
    </source>
</evidence>
<protein>
    <submittedName>
        <fullName evidence="1">Uncharacterized protein</fullName>
    </submittedName>
</protein>
<comment type="caution">
    <text evidence="1">The sequence shown here is derived from an EMBL/GenBank/DDBJ whole genome shotgun (WGS) entry which is preliminary data.</text>
</comment>
<dbReference type="AlphaFoldDB" id="A0A645EXM2"/>
<name>A0A645EXM2_9ZZZZ</name>
<accession>A0A645EXM2</accession>
<gene>
    <name evidence="1" type="ORF">SDC9_153246</name>
</gene>